<dbReference type="Pfam" id="PF00505">
    <property type="entry name" value="HMG_box"/>
    <property type="match status" value="1"/>
</dbReference>
<name>A0A0H2RVJ6_9AGAM</name>
<protein>
    <recommendedName>
        <fullName evidence="3">HMG box domain-containing protein</fullName>
    </recommendedName>
</protein>
<feature type="region of interest" description="Disordered" evidence="2">
    <location>
        <begin position="69"/>
        <end position="89"/>
    </location>
</feature>
<dbReference type="OrthoDB" id="6247875at2759"/>
<dbReference type="InterPro" id="IPR009071">
    <property type="entry name" value="HMG_box_dom"/>
</dbReference>
<feature type="region of interest" description="Disordered" evidence="2">
    <location>
        <begin position="183"/>
        <end position="299"/>
    </location>
</feature>
<keyword evidence="1" id="KW-0539">Nucleus</keyword>
<feature type="domain" description="HMG box" evidence="3">
    <location>
        <begin position="101"/>
        <end position="168"/>
    </location>
</feature>
<keyword evidence="1" id="KW-0238">DNA-binding</keyword>
<reference evidence="4 5" key="1">
    <citation type="submission" date="2015-04" db="EMBL/GenBank/DDBJ databases">
        <title>Complete genome sequence of Schizopora paradoxa KUC8140, a cosmopolitan wood degrader in East Asia.</title>
        <authorList>
            <consortium name="DOE Joint Genome Institute"/>
            <person name="Min B."/>
            <person name="Park H."/>
            <person name="Jang Y."/>
            <person name="Kim J.-J."/>
            <person name="Kim K.H."/>
            <person name="Pangilinan J."/>
            <person name="Lipzen A."/>
            <person name="Riley R."/>
            <person name="Grigoriev I.V."/>
            <person name="Spatafora J.W."/>
            <person name="Choi I.-G."/>
        </authorList>
    </citation>
    <scope>NUCLEOTIDE SEQUENCE [LARGE SCALE GENOMIC DNA]</scope>
    <source>
        <strain evidence="4 5">KUC8140</strain>
    </source>
</reference>
<dbReference type="Gene3D" id="1.10.30.10">
    <property type="entry name" value="High mobility group box domain"/>
    <property type="match status" value="1"/>
</dbReference>
<dbReference type="PROSITE" id="PS50118">
    <property type="entry name" value="HMG_BOX_2"/>
    <property type="match status" value="1"/>
</dbReference>
<keyword evidence="5" id="KW-1185">Reference proteome</keyword>
<dbReference type="InParanoid" id="A0A0H2RVJ6"/>
<feature type="DNA-binding region" description="HMG box" evidence="1">
    <location>
        <begin position="101"/>
        <end position="168"/>
    </location>
</feature>
<dbReference type="STRING" id="27342.A0A0H2RVJ6"/>
<evidence type="ECO:0000256" key="2">
    <source>
        <dbReference type="SAM" id="MobiDB-lite"/>
    </source>
</evidence>
<dbReference type="SUPFAM" id="SSF47095">
    <property type="entry name" value="HMG-box"/>
    <property type="match status" value="1"/>
</dbReference>
<dbReference type="AlphaFoldDB" id="A0A0H2RVJ6"/>
<feature type="compositionally biased region" description="Low complexity" evidence="2">
    <location>
        <begin position="424"/>
        <end position="443"/>
    </location>
</feature>
<dbReference type="InterPro" id="IPR036910">
    <property type="entry name" value="HMG_box_dom_sf"/>
</dbReference>
<evidence type="ECO:0000313" key="5">
    <source>
        <dbReference type="Proteomes" id="UP000053477"/>
    </source>
</evidence>
<dbReference type="EMBL" id="KQ085921">
    <property type="protein sequence ID" value="KLO16050.1"/>
    <property type="molecule type" value="Genomic_DNA"/>
</dbReference>
<proteinExistence type="predicted"/>
<dbReference type="GO" id="GO:0005634">
    <property type="term" value="C:nucleus"/>
    <property type="evidence" value="ECO:0007669"/>
    <property type="project" value="UniProtKB-UniRule"/>
</dbReference>
<organism evidence="4 5">
    <name type="scientific">Schizopora paradoxa</name>
    <dbReference type="NCBI Taxonomy" id="27342"/>
    <lineage>
        <taxon>Eukaryota</taxon>
        <taxon>Fungi</taxon>
        <taxon>Dikarya</taxon>
        <taxon>Basidiomycota</taxon>
        <taxon>Agaricomycotina</taxon>
        <taxon>Agaricomycetes</taxon>
        <taxon>Hymenochaetales</taxon>
        <taxon>Schizoporaceae</taxon>
        <taxon>Schizopora</taxon>
    </lineage>
</organism>
<evidence type="ECO:0000256" key="1">
    <source>
        <dbReference type="PROSITE-ProRule" id="PRU00267"/>
    </source>
</evidence>
<dbReference type="SMART" id="SM00398">
    <property type="entry name" value="HMG"/>
    <property type="match status" value="1"/>
</dbReference>
<dbReference type="Proteomes" id="UP000053477">
    <property type="component" value="Unassembled WGS sequence"/>
</dbReference>
<gene>
    <name evidence="4" type="ORF">SCHPADRAFT_926817</name>
</gene>
<feature type="region of interest" description="Disordered" evidence="2">
    <location>
        <begin position="424"/>
        <end position="472"/>
    </location>
</feature>
<evidence type="ECO:0000313" key="4">
    <source>
        <dbReference type="EMBL" id="KLO16050.1"/>
    </source>
</evidence>
<accession>A0A0H2RVJ6</accession>
<feature type="compositionally biased region" description="Polar residues" evidence="2">
    <location>
        <begin position="444"/>
        <end position="472"/>
    </location>
</feature>
<sequence length="598" mass="64161">MNWNSNMLSNVTQPLPATPSGNGVHVHRMNAAQALFNYKHTPAHRGMSPIYYAPSTPAPYPAPLSPALSISPSPTSPSPSPLASQPPVTADAPVMDVPGPMPKARNAFIIFRSHFISSGQAKGVRLQNDISRLAADTWNAMNAEEKEEWKEKAAEEKKERNDRAKAIEMGYGASHFVNMSARPAVTSKKAQRKKDKAKAAAIASALKKDNDSARKAEKRKADSKIPSSPSPLPVPAQSSIHLPQLVNGPLVRPESSKPAIVPPSSRTNALSPFIADPYTNQSHTYDSPLDSEQRTISPSPVDFHRVAGTIQVVEPSTRTFLAPSLPSLGEFQESIENPWLGNRNMFVGAQRVPVQTPVRDISLSRVLRESALAKRQAQFVWPQQVAQQQGEMSMSCINPQMLGTNNAMSSSQAINPSTPASFFMAQSPSSSASSSTTPLATPFETLSSPVSGMSQSDFPSPSTPQYGSPSPASHLYTFSRTPSPFAMPNLPAPDTYLYTGFEANSGAVPLSKTSIANKQHQTFSTHTPQPQVAINSPQTDINSEWANFGTDNVGDWQWLAAQMSLPGVGAGGLLPDANINSMGEQAFSNTNMMGAQAL</sequence>
<evidence type="ECO:0000259" key="3">
    <source>
        <dbReference type="PROSITE" id="PS50118"/>
    </source>
</evidence>
<feature type="compositionally biased region" description="Basic and acidic residues" evidence="2">
    <location>
        <begin position="206"/>
        <end position="223"/>
    </location>
</feature>
<dbReference type="GO" id="GO:0003677">
    <property type="term" value="F:DNA binding"/>
    <property type="evidence" value="ECO:0007669"/>
    <property type="project" value="UniProtKB-UniRule"/>
</dbReference>